<dbReference type="AlphaFoldDB" id="A0A6J7JTI7"/>
<gene>
    <name evidence="1" type="ORF">UFOPK3786_00374</name>
</gene>
<proteinExistence type="predicted"/>
<organism evidence="1">
    <name type="scientific">freshwater metagenome</name>
    <dbReference type="NCBI Taxonomy" id="449393"/>
    <lineage>
        <taxon>unclassified sequences</taxon>
        <taxon>metagenomes</taxon>
        <taxon>ecological metagenomes</taxon>
    </lineage>
</organism>
<dbReference type="EMBL" id="CAFBNK010000045">
    <property type="protein sequence ID" value="CAB4946595.1"/>
    <property type="molecule type" value="Genomic_DNA"/>
</dbReference>
<evidence type="ECO:0000313" key="1">
    <source>
        <dbReference type="EMBL" id="CAB4946595.1"/>
    </source>
</evidence>
<name>A0A6J7JTI7_9ZZZZ</name>
<protein>
    <submittedName>
        <fullName evidence="1">Unannotated protein</fullName>
    </submittedName>
</protein>
<reference evidence="1" key="1">
    <citation type="submission" date="2020-05" db="EMBL/GenBank/DDBJ databases">
        <authorList>
            <person name="Chiriac C."/>
            <person name="Salcher M."/>
            <person name="Ghai R."/>
            <person name="Kavagutti S V."/>
        </authorList>
    </citation>
    <scope>NUCLEOTIDE SEQUENCE</scope>
</reference>
<accession>A0A6J7JTI7</accession>
<sequence length="45" mass="5016">MVARVREFEAAGMDRKSAISTVADEFDLPKRIVYAAVVDANKMRS</sequence>